<name>A0A4C2A7T7_EUMVA</name>
<dbReference type="EMBL" id="BGZK01002568">
    <property type="protein sequence ID" value="GBP94967.1"/>
    <property type="molecule type" value="Genomic_DNA"/>
</dbReference>
<evidence type="ECO:0000313" key="1">
    <source>
        <dbReference type="EMBL" id="GBP94967.1"/>
    </source>
</evidence>
<reference evidence="1 2" key="1">
    <citation type="journal article" date="2019" name="Commun. Biol.">
        <title>The bagworm genome reveals a unique fibroin gene that provides high tensile strength.</title>
        <authorList>
            <person name="Kono N."/>
            <person name="Nakamura H."/>
            <person name="Ohtoshi R."/>
            <person name="Tomita M."/>
            <person name="Numata K."/>
            <person name="Arakawa K."/>
        </authorList>
    </citation>
    <scope>NUCLEOTIDE SEQUENCE [LARGE SCALE GENOMIC DNA]</scope>
</reference>
<dbReference type="AlphaFoldDB" id="A0A4C2A7T7"/>
<comment type="caution">
    <text evidence="1">The sequence shown here is derived from an EMBL/GenBank/DDBJ whole genome shotgun (WGS) entry which is preliminary data.</text>
</comment>
<evidence type="ECO:0000313" key="2">
    <source>
        <dbReference type="Proteomes" id="UP000299102"/>
    </source>
</evidence>
<protein>
    <submittedName>
        <fullName evidence="1">Uncharacterized protein</fullName>
    </submittedName>
</protein>
<keyword evidence="2" id="KW-1185">Reference proteome</keyword>
<dbReference type="Proteomes" id="UP000299102">
    <property type="component" value="Unassembled WGS sequence"/>
</dbReference>
<proteinExistence type="predicted"/>
<accession>A0A4C2A7T7</accession>
<gene>
    <name evidence="1" type="ORF">EVAR_27678_1</name>
</gene>
<sequence>MKENPTAKSFFKKLAQNKCQIMGLSEKLKDTSKLLTVDKRKFIRGKDDDAGQGRGRRAASAAGAGASCQSCSLMYSSCNSASTHAIYAHHVDVFIKESHFKIYPKASSFQINFTFSRWQPSPAPPHLLDLVTELARWLDYSPLIKEPLSPKFIFLLVFTATRSKT</sequence>
<organism evidence="1 2">
    <name type="scientific">Eumeta variegata</name>
    <name type="common">Bagworm moth</name>
    <name type="synonym">Eumeta japonica</name>
    <dbReference type="NCBI Taxonomy" id="151549"/>
    <lineage>
        <taxon>Eukaryota</taxon>
        <taxon>Metazoa</taxon>
        <taxon>Ecdysozoa</taxon>
        <taxon>Arthropoda</taxon>
        <taxon>Hexapoda</taxon>
        <taxon>Insecta</taxon>
        <taxon>Pterygota</taxon>
        <taxon>Neoptera</taxon>
        <taxon>Endopterygota</taxon>
        <taxon>Lepidoptera</taxon>
        <taxon>Glossata</taxon>
        <taxon>Ditrysia</taxon>
        <taxon>Tineoidea</taxon>
        <taxon>Psychidae</taxon>
        <taxon>Oiketicinae</taxon>
        <taxon>Eumeta</taxon>
    </lineage>
</organism>